<sequence>MNFIVRYSAFLLPLIFLIVGLLTLYDYGMNWDSPVHFARGQAYLRYILTGKTNYNNNPSFCTNEYNLNSRVDAATGEVCDRHRVIRVSEYESNLLDFNSWVATGTYGHPAFSDIMLAVSNNIFYKFLGWVEDLNAYHLYSVFTTFLLALTVSVWTKQTFGLFASVVAVLSLYGLPLLFAESHFNVKDPPMAAFFTIALYFFWLGTTRKRPLYLIFSALAGGASIGTKLNFVFAPFVLLPWIIAYSLNVKFSFLSKRMVLALFAYPVIVLLVFFVSWPALWTDPVGKFLQVINYYNDIGGSGCQHFYLTRGWFTECTDITTLKYFVYTVPPFTLLLVLVGSIVSAFKFRGNNFVTLLWLSIFIFTLTRVTLSLTSIYGGLRQIIEFVAPMAMIAGVGALFLRNKLADVLHKFTSPKKSLMFASIILLSGFVFVYLPIYKFHPYQNTYFNSFIGGLKGAAERDFPGYGSTYGSVTIQGIDWLNKNAEKKAILALVSGNAQNISRATLREDIELSNASRSGYNLEGEYQMLSVVGQDIFTSTFRYEYLNKYLEPVYDLKVDGVSLLKIWKNDKDHLKAALTPEYMTSKVKVPVSIEEGSKEFTLNLKEKKNLKALGLTFPNADCKLQSIGTTVHVSPDGVAYFRKADGINAFSDREVFGWGTDFVYHFTGDEAQYIKLLLPRTYQCEPTDIKLSVFVFEEAK</sequence>
<protein>
    <recommendedName>
        <fullName evidence="11">Glycosyltransferase RgtA/B/C/D-like domain-containing protein</fullName>
    </recommendedName>
</protein>
<dbReference type="GO" id="GO:0005886">
    <property type="term" value="C:plasma membrane"/>
    <property type="evidence" value="ECO:0007669"/>
    <property type="project" value="UniProtKB-SubCell"/>
</dbReference>
<name>A0A1G1VET0_9BACT</name>
<feature type="transmembrane region" description="Helical" evidence="8">
    <location>
        <begin position="161"/>
        <end position="179"/>
    </location>
</feature>
<reference evidence="9 10" key="1">
    <citation type="journal article" date="2016" name="Nat. Commun.">
        <title>Thousands of microbial genomes shed light on interconnected biogeochemical processes in an aquifer system.</title>
        <authorList>
            <person name="Anantharaman K."/>
            <person name="Brown C.T."/>
            <person name="Hug L.A."/>
            <person name="Sharon I."/>
            <person name="Castelle C.J."/>
            <person name="Probst A.J."/>
            <person name="Thomas B.C."/>
            <person name="Singh A."/>
            <person name="Wilkins M.J."/>
            <person name="Karaoz U."/>
            <person name="Brodie E.L."/>
            <person name="Williams K.H."/>
            <person name="Hubbard S.S."/>
            <person name="Banfield J.F."/>
        </authorList>
    </citation>
    <scope>NUCLEOTIDE SEQUENCE [LARGE SCALE GENOMIC DNA]</scope>
</reference>
<evidence type="ECO:0008006" key="11">
    <source>
        <dbReference type="Google" id="ProtNLM"/>
    </source>
</evidence>
<dbReference type="InterPro" id="IPR050297">
    <property type="entry name" value="LipidA_mod_glycosyltrf_83"/>
</dbReference>
<comment type="subcellular location">
    <subcellularLocation>
        <location evidence="1">Cell membrane</location>
        <topology evidence="1">Multi-pass membrane protein</topology>
    </subcellularLocation>
</comment>
<evidence type="ECO:0000256" key="1">
    <source>
        <dbReference type="ARBA" id="ARBA00004651"/>
    </source>
</evidence>
<evidence type="ECO:0000256" key="8">
    <source>
        <dbReference type="SAM" id="Phobius"/>
    </source>
</evidence>
<keyword evidence="5 8" id="KW-0812">Transmembrane</keyword>
<organism evidence="9 10">
    <name type="scientific">Candidatus Blackburnbacteria bacterium RIFCSPLOWO2_01_FULL_41_27</name>
    <dbReference type="NCBI Taxonomy" id="1797520"/>
    <lineage>
        <taxon>Bacteria</taxon>
        <taxon>Candidatus Blackburniibacteriota</taxon>
    </lineage>
</organism>
<evidence type="ECO:0000313" key="9">
    <source>
        <dbReference type="EMBL" id="OGY13871.1"/>
    </source>
</evidence>
<keyword evidence="6 8" id="KW-1133">Transmembrane helix</keyword>
<dbReference type="AlphaFoldDB" id="A0A1G1VET0"/>
<dbReference type="GO" id="GO:0009103">
    <property type="term" value="P:lipopolysaccharide biosynthetic process"/>
    <property type="evidence" value="ECO:0007669"/>
    <property type="project" value="UniProtKB-ARBA"/>
</dbReference>
<feature type="transmembrane region" description="Helical" evidence="8">
    <location>
        <begin position="420"/>
        <end position="437"/>
    </location>
</feature>
<dbReference type="GO" id="GO:0016763">
    <property type="term" value="F:pentosyltransferase activity"/>
    <property type="evidence" value="ECO:0007669"/>
    <property type="project" value="TreeGrafter"/>
</dbReference>
<evidence type="ECO:0000256" key="3">
    <source>
        <dbReference type="ARBA" id="ARBA00022676"/>
    </source>
</evidence>
<keyword evidence="2" id="KW-1003">Cell membrane</keyword>
<feature type="transmembrane region" description="Helical" evidence="8">
    <location>
        <begin position="352"/>
        <end position="376"/>
    </location>
</feature>
<comment type="caution">
    <text evidence="9">The sequence shown here is derived from an EMBL/GenBank/DDBJ whole genome shotgun (WGS) entry which is preliminary data.</text>
</comment>
<feature type="transmembrane region" description="Helical" evidence="8">
    <location>
        <begin position="7"/>
        <end position="25"/>
    </location>
</feature>
<proteinExistence type="predicted"/>
<evidence type="ECO:0000256" key="2">
    <source>
        <dbReference type="ARBA" id="ARBA00022475"/>
    </source>
</evidence>
<feature type="transmembrane region" description="Helical" evidence="8">
    <location>
        <begin position="323"/>
        <end position="345"/>
    </location>
</feature>
<dbReference type="EMBL" id="MHCD01000025">
    <property type="protein sequence ID" value="OGY13871.1"/>
    <property type="molecule type" value="Genomic_DNA"/>
</dbReference>
<dbReference type="PANTHER" id="PTHR33908:SF11">
    <property type="entry name" value="MEMBRANE PROTEIN"/>
    <property type="match status" value="1"/>
</dbReference>
<dbReference type="PANTHER" id="PTHR33908">
    <property type="entry name" value="MANNOSYLTRANSFERASE YKCB-RELATED"/>
    <property type="match status" value="1"/>
</dbReference>
<feature type="transmembrane region" description="Helical" evidence="8">
    <location>
        <begin position="191"/>
        <end position="208"/>
    </location>
</feature>
<dbReference type="Proteomes" id="UP000177685">
    <property type="component" value="Unassembled WGS sequence"/>
</dbReference>
<keyword evidence="3" id="KW-0328">Glycosyltransferase</keyword>
<evidence type="ECO:0000313" key="10">
    <source>
        <dbReference type="Proteomes" id="UP000177685"/>
    </source>
</evidence>
<feature type="transmembrane region" description="Helical" evidence="8">
    <location>
        <begin position="258"/>
        <end position="279"/>
    </location>
</feature>
<gene>
    <name evidence="9" type="ORF">A3A58_01205</name>
</gene>
<evidence type="ECO:0000256" key="5">
    <source>
        <dbReference type="ARBA" id="ARBA00022692"/>
    </source>
</evidence>
<evidence type="ECO:0000256" key="7">
    <source>
        <dbReference type="ARBA" id="ARBA00023136"/>
    </source>
</evidence>
<evidence type="ECO:0000256" key="6">
    <source>
        <dbReference type="ARBA" id="ARBA00022989"/>
    </source>
</evidence>
<accession>A0A1G1VET0</accession>
<feature type="transmembrane region" description="Helical" evidence="8">
    <location>
        <begin position="382"/>
        <end position="400"/>
    </location>
</feature>
<feature type="transmembrane region" description="Helical" evidence="8">
    <location>
        <begin position="136"/>
        <end position="155"/>
    </location>
</feature>
<evidence type="ECO:0000256" key="4">
    <source>
        <dbReference type="ARBA" id="ARBA00022679"/>
    </source>
</evidence>
<keyword evidence="7 8" id="KW-0472">Membrane</keyword>
<keyword evidence="4" id="KW-0808">Transferase</keyword>